<protein>
    <recommendedName>
        <fullName evidence="3">Precorrin-4 C11-methyltransferase</fullName>
    </recommendedName>
</protein>
<reference evidence="2" key="1">
    <citation type="submission" date="2016-06" db="EMBL/GenBank/DDBJ databases">
        <authorList>
            <person name="Varghese N."/>
            <person name="Submissions Spin"/>
        </authorList>
    </citation>
    <scope>NUCLEOTIDE SEQUENCE [LARGE SCALE GENOMIC DNA]</scope>
    <source>
        <strain evidence="2">DSM 44983</strain>
    </source>
</reference>
<evidence type="ECO:0000313" key="1">
    <source>
        <dbReference type="EMBL" id="SCG80895.1"/>
    </source>
</evidence>
<evidence type="ECO:0000313" key="2">
    <source>
        <dbReference type="Proteomes" id="UP000198226"/>
    </source>
</evidence>
<organism evidence="1 2">
    <name type="scientific">Micromonospora rifamycinica</name>
    <dbReference type="NCBI Taxonomy" id="291594"/>
    <lineage>
        <taxon>Bacteria</taxon>
        <taxon>Bacillati</taxon>
        <taxon>Actinomycetota</taxon>
        <taxon>Actinomycetes</taxon>
        <taxon>Micromonosporales</taxon>
        <taxon>Micromonosporaceae</taxon>
        <taxon>Micromonospora</taxon>
    </lineage>
</organism>
<dbReference type="Proteomes" id="UP000198226">
    <property type="component" value="Chromosome I"/>
</dbReference>
<gene>
    <name evidence="1" type="ORF">GA0070623_5264</name>
</gene>
<dbReference type="AlphaFoldDB" id="A0A1C5KDE7"/>
<keyword evidence="2" id="KW-1185">Reference proteome</keyword>
<sequence>MSDGFPMMNRRLPASPRPVVCPPWCRGCGPNDPMHRGYLATIGREGTGWVSLQLLIDRFTRRDPAIKLDATHYGTTQTVLLTLTHVDRLIEELTHARHAMQAQAGRHGRTGETR</sequence>
<accession>A0A1C5KDE7</accession>
<evidence type="ECO:0008006" key="3">
    <source>
        <dbReference type="Google" id="ProtNLM"/>
    </source>
</evidence>
<dbReference type="EMBL" id="LT607752">
    <property type="protein sequence ID" value="SCG80895.1"/>
    <property type="molecule type" value="Genomic_DNA"/>
</dbReference>
<proteinExistence type="predicted"/>
<name>A0A1C5KDE7_9ACTN</name>